<dbReference type="Proteomes" id="UP000185696">
    <property type="component" value="Unassembled WGS sequence"/>
</dbReference>
<dbReference type="InterPro" id="IPR011008">
    <property type="entry name" value="Dimeric_a/b-barrel"/>
</dbReference>
<accession>A0A7Z0WRS3</accession>
<evidence type="ECO:0000313" key="2">
    <source>
        <dbReference type="Proteomes" id="UP000185696"/>
    </source>
</evidence>
<dbReference type="EMBL" id="MSIF01000002">
    <property type="protein sequence ID" value="OLF12767.1"/>
    <property type="molecule type" value="Genomic_DNA"/>
</dbReference>
<protein>
    <submittedName>
        <fullName evidence="1">Polyketide synthase</fullName>
    </submittedName>
</protein>
<organism evidence="1 2">
    <name type="scientific">Actinophytocola xinjiangensis</name>
    <dbReference type="NCBI Taxonomy" id="485602"/>
    <lineage>
        <taxon>Bacteria</taxon>
        <taxon>Bacillati</taxon>
        <taxon>Actinomycetota</taxon>
        <taxon>Actinomycetes</taxon>
        <taxon>Pseudonocardiales</taxon>
        <taxon>Pseudonocardiaceae</taxon>
    </lineage>
</organism>
<reference evidence="1 2" key="1">
    <citation type="submission" date="2016-12" db="EMBL/GenBank/DDBJ databases">
        <title>The draft genome sequence of Actinophytocola xinjiangensis.</title>
        <authorList>
            <person name="Wang W."/>
            <person name="Yuan L."/>
        </authorList>
    </citation>
    <scope>NUCLEOTIDE SEQUENCE [LARGE SCALE GENOMIC DNA]</scope>
    <source>
        <strain evidence="1 2">CGMCC 4.4663</strain>
    </source>
</reference>
<evidence type="ECO:0000313" key="1">
    <source>
        <dbReference type="EMBL" id="OLF12767.1"/>
    </source>
</evidence>
<name>A0A7Z0WRS3_9PSEU</name>
<dbReference type="OrthoDB" id="4147507at2"/>
<dbReference type="Gene3D" id="3.30.70.1090">
    <property type="entry name" value="Dimeric alpha+beta barrel"/>
    <property type="match status" value="1"/>
</dbReference>
<sequence>MHRTLIVARMAEGSGPAVAGLFAASDATALPARVGVRSRTLFRYQDLYFHLIEADGEVAPRVDELRADPLFRRLSDDLDAHITPYDPATWRSPADAMATSFYHWESS</sequence>
<proteinExistence type="predicted"/>
<comment type="caution">
    <text evidence="1">The sequence shown here is derived from an EMBL/GenBank/DDBJ whole genome shotgun (WGS) entry which is preliminary data.</text>
</comment>
<dbReference type="SUPFAM" id="SSF54909">
    <property type="entry name" value="Dimeric alpha+beta barrel"/>
    <property type="match status" value="1"/>
</dbReference>
<dbReference type="RefSeq" id="WP_075131675.1">
    <property type="nucleotide sequence ID" value="NZ_MSIF01000002.1"/>
</dbReference>
<keyword evidence="2" id="KW-1185">Reference proteome</keyword>
<dbReference type="InterPro" id="IPR006765">
    <property type="entry name" value="Polyketide_synth_cyclase"/>
</dbReference>
<dbReference type="InterPro" id="IPR038474">
    <property type="entry name" value="Polyketide_synth_cyclase_sf"/>
</dbReference>
<dbReference type="GO" id="GO:0030639">
    <property type="term" value="P:polyketide biosynthetic process"/>
    <property type="evidence" value="ECO:0007669"/>
    <property type="project" value="InterPro"/>
</dbReference>
<gene>
    <name evidence="1" type="ORF">BLA60_05700</name>
</gene>
<dbReference type="Pfam" id="PF04673">
    <property type="entry name" value="Cyclase_polyket"/>
    <property type="match status" value="1"/>
</dbReference>
<dbReference type="AlphaFoldDB" id="A0A7Z0WRS3"/>